<dbReference type="PANTHER" id="PTHR30535">
    <property type="entry name" value="VITAMIN B12-BINDING PROTEIN"/>
    <property type="match status" value="1"/>
</dbReference>
<dbReference type="Pfam" id="PF01497">
    <property type="entry name" value="Peripla_BP_2"/>
    <property type="match status" value="1"/>
</dbReference>
<dbReference type="EMBL" id="QGMY01000001">
    <property type="protein sequence ID" value="PWR74730.1"/>
    <property type="molecule type" value="Genomic_DNA"/>
</dbReference>
<feature type="domain" description="Fe/B12 periplasmic-binding" evidence="1">
    <location>
        <begin position="41"/>
        <end position="311"/>
    </location>
</feature>
<name>A0A2V2N7U1_9EURY</name>
<proteinExistence type="predicted"/>
<gene>
    <name evidence="2" type="ORF">DK846_00325</name>
</gene>
<dbReference type="GeneID" id="97548837"/>
<protein>
    <submittedName>
        <fullName evidence="2">ABC transporter substrate-binding protein</fullName>
    </submittedName>
</protein>
<dbReference type="RefSeq" id="WP_109966930.1">
    <property type="nucleotide sequence ID" value="NZ_CP176093.1"/>
</dbReference>
<dbReference type="OrthoDB" id="24039at2157"/>
<dbReference type="Proteomes" id="UP000245657">
    <property type="component" value="Unassembled WGS sequence"/>
</dbReference>
<dbReference type="AlphaFoldDB" id="A0A2V2N7U1"/>
<accession>A0A2V2N7U1</accession>
<organism evidence="2 3">
    <name type="scientific">Methanospirillum lacunae</name>
    <dbReference type="NCBI Taxonomy" id="668570"/>
    <lineage>
        <taxon>Archaea</taxon>
        <taxon>Methanobacteriati</taxon>
        <taxon>Methanobacteriota</taxon>
        <taxon>Stenosarchaea group</taxon>
        <taxon>Methanomicrobia</taxon>
        <taxon>Methanomicrobiales</taxon>
        <taxon>Methanospirillaceae</taxon>
        <taxon>Methanospirillum</taxon>
    </lineage>
</organism>
<dbReference type="SUPFAM" id="SSF53807">
    <property type="entry name" value="Helical backbone' metal receptor"/>
    <property type="match status" value="1"/>
</dbReference>
<dbReference type="PROSITE" id="PS50983">
    <property type="entry name" value="FE_B12_PBP"/>
    <property type="match status" value="1"/>
</dbReference>
<dbReference type="InterPro" id="IPR050902">
    <property type="entry name" value="ABC_Transporter_SBP"/>
</dbReference>
<comment type="caution">
    <text evidence="2">The sequence shown here is derived from an EMBL/GenBank/DDBJ whole genome shotgun (WGS) entry which is preliminary data.</text>
</comment>
<dbReference type="InterPro" id="IPR002491">
    <property type="entry name" value="ABC_transptr_periplasmic_BD"/>
</dbReference>
<reference evidence="2 3" key="1">
    <citation type="submission" date="2018-05" db="EMBL/GenBank/DDBJ databases">
        <title>Draft genome of Methanospirillum lacunae Ki8-1.</title>
        <authorList>
            <person name="Dueholm M.S."/>
            <person name="Nielsen P.H."/>
            <person name="Bakmann L.F."/>
            <person name="Otzen D.E."/>
        </authorList>
    </citation>
    <scope>NUCLEOTIDE SEQUENCE [LARGE SCALE GENOMIC DNA]</scope>
    <source>
        <strain evidence="2 3">Ki8-1</strain>
    </source>
</reference>
<evidence type="ECO:0000259" key="1">
    <source>
        <dbReference type="PROSITE" id="PS50983"/>
    </source>
</evidence>
<dbReference type="PANTHER" id="PTHR30535:SF34">
    <property type="entry name" value="MOLYBDATE-BINDING PROTEIN MOLA"/>
    <property type="match status" value="1"/>
</dbReference>
<evidence type="ECO:0000313" key="2">
    <source>
        <dbReference type="EMBL" id="PWR74730.1"/>
    </source>
</evidence>
<keyword evidence="3" id="KW-1185">Reference proteome</keyword>
<evidence type="ECO:0000313" key="3">
    <source>
        <dbReference type="Proteomes" id="UP000245657"/>
    </source>
</evidence>
<dbReference type="Gene3D" id="3.40.50.1980">
    <property type="entry name" value="Nitrogenase molybdenum iron protein domain"/>
    <property type="match status" value="2"/>
</dbReference>
<sequence length="349" mass="38860">MKEIIVRSNPYYLLGIVICLFAVSICSAESSSTSIPGNVSSIGCLFNPSYEKVVILGDENKITMTADVDKTAWPWSNVIYKHLNDVLIIISNANNPNIEELLKNKPDLIFFWNNSAVVQKMTEAGIAVVSLPSSSKFTDDKTQLQIYAKALGPDAKLKADEYAKYFDEKLAMVKSRTSDIGEDNRPSVYFAIQKPLETAGINSDISEEIRLAGGKSVTENLSAGFGSDISMEQLSQWNPDYIIIDHCRASSTSKPPDETLSNMMSDPAFSELTAVKKQQVFISPTGVMFWDGGQQQILQLIWLAKLLHPDKFEDISMETELKEFYSKFFGYDLTDNETDRILKSLPPTS</sequence>